<organism evidence="1 2">
    <name type="scientific">Anaerobacillus arseniciselenatis</name>
    <dbReference type="NCBI Taxonomy" id="85682"/>
    <lineage>
        <taxon>Bacteria</taxon>
        <taxon>Bacillati</taxon>
        <taxon>Bacillota</taxon>
        <taxon>Bacilli</taxon>
        <taxon>Bacillales</taxon>
        <taxon>Bacillaceae</taxon>
        <taxon>Anaerobacillus</taxon>
    </lineage>
</organism>
<accession>A0A1S2LAP4</accession>
<sequence length="129" mass="14801">MGKLFVLYLVFPLMLIILHQPTLNTVEETRGNVAKVAIERATEFASVEGYYTEEIKKEVYTLLGLVGYTEDNIELFLTEDITFRGDYIEGGVKVPNLYTNVLITNILDPSVQEQLYHVHYSSRMSEYVN</sequence>
<dbReference type="OrthoDB" id="2907724at2"/>
<keyword evidence="2" id="KW-1185">Reference proteome</keyword>
<evidence type="ECO:0000313" key="1">
    <source>
        <dbReference type="EMBL" id="OIJ09461.1"/>
    </source>
</evidence>
<gene>
    <name evidence="1" type="ORF">BKP35_16535</name>
</gene>
<proteinExistence type="predicted"/>
<name>A0A1S2LAP4_9BACI</name>
<protein>
    <submittedName>
        <fullName evidence="1">Uncharacterized protein</fullName>
    </submittedName>
</protein>
<dbReference type="AlphaFoldDB" id="A0A1S2LAP4"/>
<dbReference type="EMBL" id="MLQQ01000044">
    <property type="protein sequence ID" value="OIJ09461.1"/>
    <property type="molecule type" value="Genomic_DNA"/>
</dbReference>
<evidence type="ECO:0000313" key="2">
    <source>
        <dbReference type="Proteomes" id="UP000180098"/>
    </source>
</evidence>
<comment type="caution">
    <text evidence="1">The sequence shown here is derived from an EMBL/GenBank/DDBJ whole genome shotgun (WGS) entry which is preliminary data.</text>
</comment>
<reference evidence="1 2" key="1">
    <citation type="submission" date="2016-10" db="EMBL/GenBank/DDBJ databases">
        <title>Draft genome sequences of four alkaliphilic bacteria belonging to the Anaerobacillus genus.</title>
        <authorList>
            <person name="Bassil N.M."/>
            <person name="Lloyd J.R."/>
        </authorList>
    </citation>
    <scope>NUCLEOTIDE SEQUENCE [LARGE SCALE GENOMIC DNA]</scope>
    <source>
        <strain evidence="1 2">DSM 15340</strain>
    </source>
</reference>
<dbReference type="RefSeq" id="WP_071314486.1">
    <property type="nucleotide sequence ID" value="NZ_MLQQ01000044.1"/>
</dbReference>
<dbReference type="Proteomes" id="UP000180098">
    <property type="component" value="Unassembled WGS sequence"/>
</dbReference>